<accession>A0A078HEL8</accession>
<dbReference type="PaxDb" id="3708-A0A078HEL8"/>
<name>A0A078HEL8_BRANA</name>
<feature type="compositionally biased region" description="Basic residues" evidence="1">
    <location>
        <begin position="1"/>
        <end position="10"/>
    </location>
</feature>
<proteinExistence type="predicted"/>
<organism evidence="2 3">
    <name type="scientific">Brassica napus</name>
    <name type="common">Rape</name>
    <dbReference type="NCBI Taxonomy" id="3708"/>
    <lineage>
        <taxon>Eukaryota</taxon>
        <taxon>Viridiplantae</taxon>
        <taxon>Streptophyta</taxon>
        <taxon>Embryophyta</taxon>
        <taxon>Tracheophyta</taxon>
        <taxon>Spermatophyta</taxon>
        <taxon>Magnoliopsida</taxon>
        <taxon>eudicotyledons</taxon>
        <taxon>Gunneridae</taxon>
        <taxon>Pentapetalae</taxon>
        <taxon>rosids</taxon>
        <taxon>malvids</taxon>
        <taxon>Brassicales</taxon>
        <taxon>Brassicaceae</taxon>
        <taxon>Brassiceae</taxon>
        <taxon>Brassica</taxon>
    </lineage>
</organism>
<dbReference type="Proteomes" id="UP000028999">
    <property type="component" value="Unassembled WGS sequence"/>
</dbReference>
<evidence type="ECO:0000256" key="1">
    <source>
        <dbReference type="SAM" id="MobiDB-lite"/>
    </source>
</evidence>
<reference evidence="2 3" key="1">
    <citation type="journal article" date="2014" name="Science">
        <title>Plant genetics. Early allopolyploid evolution in the post-Neolithic Brassica napus oilseed genome.</title>
        <authorList>
            <person name="Chalhoub B."/>
            <person name="Denoeud F."/>
            <person name="Liu S."/>
            <person name="Parkin I.A."/>
            <person name="Tang H."/>
            <person name="Wang X."/>
            <person name="Chiquet J."/>
            <person name="Belcram H."/>
            <person name="Tong C."/>
            <person name="Samans B."/>
            <person name="Correa M."/>
            <person name="Da Silva C."/>
            <person name="Just J."/>
            <person name="Falentin C."/>
            <person name="Koh C.S."/>
            <person name="Le Clainche I."/>
            <person name="Bernard M."/>
            <person name="Bento P."/>
            <person name="Noel B."/>
            <person name="Labadie K."/>
            <person name="Alberti A."/>
            <person name="Charles M."/>
            <person name="Arnaud D."/>
            <person name="Guo H."/>
            <person name="Daviaud C."/>
            <person name="Alamery S."/>
            <person name="Jabbari K."/>
            <person name="Zhao M."/>
            <person name="Edger P.P."/>
            <person name="Chelaifa H."/>
            <person name="Tack D."/>
            <person name="Lassalle G."/>
            <person name="Mestiri I."/>
            <person name="Schnel N."/>
            <person name="Le Paslier M.C."/>
            <person name="Fan G."/>
            <person name="Renault V."/>
            <person name="Bayer P.E."/>
            <person name="Golicz A.A."/>
            <person name="Manoli S."/>
            <person name="Lee T.H."/>
            <person name="Thi V.H."/>
            <person name="Chalabi S."/>
            <person name="Hu Q."/>
            <person name="Fan C."/>
            <person name="Tollenaere R."/>
            <person name="Lu Y."/>
            <person name="Battail C."/>
            <person name="Shen J."/>
            <person name="Sidebottom C.H."/>
            <person name="Wang X."/>
            <person name="Canaguier A."/>
            <person name="Chauveau A."/>
            <person name="Berard A."/>
            <person name="Deniot G."/>
            <person name="Guan M."/>
            <person name="Liu Z."/>
            <person name="Sun F."/>
            <person name="Lim Y.P."/>
            <person name="Lyons E."/>
            <person name="Town C.D."/>
            <person name="Bancroft I."/>
            <person name="Wang X."/>
            <person name="Meng J."/>
            <person name="Ma J."/>
            <person name="Pires J.C."/>
            <person name="King G.J."/>
            <person name="Brunel D."/>
            <person name="Delourme R."/>
            <person name="Renard M."/>
            <person name="Aury J.M."/>
            <person name="Adams K.L."/>
            <person name="Batley J."/>
            <person name="Snowdon R.J."/>
            <person name="Tost J."/>
            <person name="Edwards D."/>
            <person name="Zhou Y."/>
            <person name="Hua W."/>
            <person name="Sharpe A.G."/>
            <person name="Paterson A.H."/>
            <person name="Guan C."/>
            <person name="Wincker P."/>
        </authorList>
    </citation>
    <scope>NUCLEOTIDE SEQUENCE [LARGE SCALE GENOMIC DNA]</scope>
    <source>
        <strain evidence="3">cv. Darmor-bzh</strain>
    </source>
</reference>
<gene>
    <name evidence="2" type="primary">BnaC07g20910D</name>
    <name evidence="2" type="ORF">GSBRNA2T00060178001</name>
</gene>
<keyword evidence="3" id="KW-1185">Reference proteome</keyword>
<protein>
    <submittedName>
        <fullName evidence="2">BnaC07g20910D protein</fullName>
    </submittedName>
</protein>
<evidence type="ECO:0000313" key="2">
    <source>
        <dbReference type="EMBL" id="CDY36237.1"/>
    </source>
</evidence>
<feature type="region of interest" description="Disordered" evidence="1">
    <location>
        <begin position="1"/>
        <end position="32"/>
    </location>
</feature>
<evidence type="ECO:0000313" key="3">
    <source>
        <dbReference type="Proteomes" id="UP000028999"/>
    </source>
</evidence>
<dbReference type="Gramene" id="CDY36237">
    <property type="protein sequence ID" value="CDY36237"/>
    <property type="gene ID" value="GSBRNA2T00060178001"/>
</dbReference>
<sequence>MGKKKLHKSPLKSPPHPSASGSRFRISTPSIC</sequence>
<feature type="compositionally biased region" description="Polar residues" evidence="1">
    <location>
        <begin position="19"/>
        <end position="32"/>
    </location>
</feature>
<dbReference type="EMBL" id="LK032371">
    <property type="protein sequence ID" value="CDY36237.1"/>
    <property type="molecule type" value="Genomic_DNA"/>
</dbReference>
<dbReference type="AlphaFoldDB" id="A0A078HEL8"/>